<reference evidence="2 3" key="1">
    <citation type="submission" date="2016-08" db="EMBL/GenBank/DDBJ databases">
        <authorList>
            <person name="Seilhamer J.J."/>
        </authorList>
    </citation>
    <scope>NUCLEOTIDE SEQUENCE [LARGE SCALE GENOMIC DNA]</scope>
    <source>
        <strain evidence="2 3">P1-7</strain>
    </source>
</reference>
<gene>
    <name evidence="2" type="ORF">GA0061101_105369</name>
</gene>
<dbReference type="Proteomes" id="UP000199205">
    <property type="component" value="Unassembled WGS sequence"/>
</dbReference>
<proteinExistence type="predicted"/>
<keyword evidence="1" id="KW-0732">Signal</keyword>
<protein>
    <submittedName>
        <fullName evidence="2">Uncharacterized protein</fullName>
    </submittedName>
</protein>
<evidence type="ECO:0000256" key="1">
    <source>
        <dbReference type="SAM" id="SignalP"/>
    </source>
</evidence>
<sequence length="55" mass="6111">MHKLTLAAIFAASTIIVSGQASAAPRHHHKPICHTDHHKVKVHGKWIVKTIRVCK</sequence>
<feature type="chain" id="PRO_5008684398" evidence="1">
    <location>
        <begin position="24"/>
        <end position="55"/>
    </location>
</feature>
<name>A0A1C3VJW6_9HYPH</name>
<dbReference type="AlphaFoldDB" id="A0A1C3VJW6"/>
<accession>A0A1C3VJW6</accession>
<feature type="signal peptide" evidence="1">
    <location>
        <begin position="1"/>
        <end position="23"/>
    </location>
</feature>
<evidence type="ECO:0000313" key="2">
    <source>
        <dbReference type="EMBL" id="SCB27764.1"/>
    </source>
</evidence>
<evidence type="ECO:0000313" key="3">
    <source>
        <dbReference type="Proteomes" id="UP000199205"/>
    </source>
</evidence>
<dbReference type="EMBL" id="FMAF01000005">
    <property type="protein sequence ID" value="SCB27764.1"/>
    <property type="molecule type" value="Genomic_DNA"/>
</dbReference>
<organism evidence="2 3">
    <name type="scientific">Rhizobium lusitanum</name>
    <dbReference type="NCBI Taxonomy" id="293958"/>
    <lineage>
        <taxon>Bacteria</taxon>
        <taxon>Pseudomonadati</taxon>
        <taxon>Pseudomonadota</taxon>
        <taxon>Alphaproteobacteria</taxon>
        <taxon>Hyphomicrobiales</taxon>
        <taxon>Rhizobiaceae</taxon>
        <taxon>Rhizobium/Agrobacterium group</taxon>
        <taxon>Rhizobium</taxon>
    </lineage>
</organism>